<sequence>MKVFPRAELPRSYKDELQELNGEVHMNNTKPDIIEENKEGEYHITTFGAPAAHTLKFKQGGLRHGEEKLAEKQKQLKTLLKSKRNDKETTGYLLSLDVFEAQMQLARRRDICYCQILPAITTSFVKILQLNRSKPHVLKQYAEVGFLCQFESLVSTHGSEIGMLADYDGSVRGIASQVSFVLCDEGEDLQMEFLEKNDDDLQPPLSPSPLSSDEFNLITAPQSFYDRCHLRITLPIPSDLLKDVSGTIQGPVQVHPLLFSQGINEQQSIANKIGDTSLQENINKENGVLLKKYYQSYEDWCNSNHIPLNPKISSDLNSILSTIKHSKREKNLQILATTADIVRMMNGGRLTSCKSAKDRTSMSVTWEQARQLANHHNLHYDAFRDAMSVMRSSGVRRENAFKNIGKNKFAFNSFQLKMIPEIYRAPKGSGGAEVT</sequence>
<dbReference type="GO" id="GO:0005737">
    <property type="term" value="C:cytoplasm"/>
    <property type="evidence" value="ECO:0007669"/>
    <property type="project" value="TreeGrafter"/>
</dbReference>
<dbReference type="PANTHER" id="PTHR12187">
    <property type="entry name" value="AGAP000124-PA"/>
    <property type="match status" value="1"/>
</dbReference>
<evidence type="ECO:0000313" key="3">
    <source>
        <dbReference type="EMBL" id="CAE2312698.1"/>
    </source>
</evidence>
<organism evidence="3">
    <name type="scientific">Paramoeba aestuarina</name>
    <dbReference type="NCBI Taxonomy" id="180227"/>
    <lineage>
        <taxon>Eukaryota</taxon>
        <taxon>Amoebozoa</taxon>
        <taxon>Discosea</taxon>
        <taxon>Flabellinia</taxon>
        <taxon>Dactylopodida</taxon>
        <taxon>Paramoebidae</taxon>
        <taxon>Paramoeba</taxon>
    </lineage>
</organism>
<keyword evidence="2" id="KW-0443">Lipid metabolism</keyword>
<dbReference type="AlphaFoldDB" id="A0A7S4NVV8"/>
<accession>A0A7S4NVV8</accession>
<dbReference type="EMBL" id="HBKR01022389">
    <property type="protein sequence ID" value="CAE2312698.1"/>
    <property type="molecule type" value="Transcribed_RNA"/>
</dbReference>
<dbReference type="PANTHER" id="PTHR12187:SF11">
    <property type="entry name" value="PHOSPHATIDYLINOSITOL-3,4-BISPHOSPHATE 4-PHOSPHATASE"/>
    <property type="match status" value="1"/>
</dbReference>
<name>A0A7S4NVV8_9EUKA</name>
<dbReference type="GO" id="GO:0016316">
    <property type="term" value="F:phosphatidylinositol-3,4-bisphosphate 4-phosphatase activity"/>
    <property type="evidence" value="ECO:0007669"/>
    <property type="project" value="InterPro"/>
</dbReference>
<proteinExistence type="predicted"/>
<evidence type="ECO:0000256" key="1">
    <source>
        <dbReference type="ARBA" id="ARBA00022801"/>
    </source>
</evidence>
<keyword evidence="1" id="KW-0378">Hydrolase</keyword>
<reference evidence="3" key="1">
    <citation type="submission" date="2021-01" db="EMBL/GenBank/DDBJ databases">
        <authorList>
            <person name="Corre E."/>
            <person name="Pelletier E."/>
            <person name="Niang G."/>
            <person name="Scheremetjew M."/>
            <person name="Finn R."/>
            <person name="Kale V."/>
            <person name="Holt S."/>
            <person name="Cochrane G."/>
            <person name="Meng A."/>
            <person name="Brown T."/>
            <person name="Cohen L."/>
        </authorList>
    </citation>
    <scope>NUCLEOTIDE SEQUENCE</scope>
    <source>
        <strain evidence="3">SoJaBio B1-5/56/2</strain>
    </source>
</reference>
<gene>
    <name evidence="3" type="ORF">NAES01612_LOCUS14601</name>
</gene>
<dbReference type="InterPro" id="IPR039034">
    <property type="entry name" value="INPP4"/>
</dbReference>
<evidence type="ECO:0000256" key="2">
    <source>
        <dbReference type="ARBA" id="ARBA00023098"/>
    </source>
</evidence>
<protein>
    <submittedName>
        <fullName evidence="3">Uncharacterized protein</fullName>
    </submittedName>
</protein>